<accession>A0A9E7HG94</accession>
<organism evidence="1 2">
    <name type="scientific">Musa troglodytarum</name>
    <name type="common">fe'i banana</name>
    <dbReference type="NCBI Taxonomy" id="320322"/>
    <lineage>
        <taxon>Eukaryota</taxon>
        <taxon>Viridiplantae</taxon>
        <taxon>Streptophyta</taxon>
        <taxon>Embryophyta</taxon>
        <taxon>Tracheophyta</taxon>
        <taxon>Spermatophyta</taxon>
        <taxon>Magnoliopsida</taxon>
        <taxon>Liliopsida</taxon>
        <taxon>Zingiberales</taxon>
        <taxon>Musaceae</taxon>
        <taxon>Musa</taxon>
    </lineage>
</organism>
<sequence>MCSIFSFAELDNWIWLHDLASTWQLFAVVISEHFQLRIVQKSRQQLLAVSIDLDDCVFHLGWHLSNTVNELQVEVNLDQIQFTQELFYRTSIAARVMLQPFHRQTVQENDT</sequence>
<reference evidence="1" key="1">
    <citation type="submission" date="2022-05" db="EMBL/GenBank/DDBJ databases">
        <title>The Musa troglodytarum L. genome provides insights into the mechanism of non-climacteric behaviour and enrichment of carotenoids.</title>
        <authorList>
            <person name="Wang J."/>
        </authorList>
    </citation>
    <scope>NUCLEOTIDE SEQUENCE</scope>
    <source>
        <tissue evidence="1">Leaf</tissue>
    </source>
</reference>
<evidence type="ECO:0000313" key="1">
    <source>
        <dbReference type="EMBL" id="URE29397.1"/>
    </source>
</evidence>
<dbReference type="EMBL" id="CP097510">
    <property type="protein sequence ID" value="URE29397.1"/>
    <property type="molecule type" value="Genomic_DNA"/>
</dbReference>
<dbReference type="AlphaFoldDB" id="A0A9E7HG94"/>
<keyword evidence="2" id="KW-1185">Reference proteome</keyword>
<protein>
    <submittedName>
        <fullName evidence="1">Uncharacterized protein</fullName>
    </submittedName>
</protein>
<gene>
    <name evidence="1" type="ORF">MUK42_12279</name>
</gene>
<dbReference type="Proteomes" id="UP001055439">
    <property type="component" value="Chromosome 8"/>
</dbReference>
<evidence type="ECO:0000313" key="2">
    <source>
        <dbReference type="Proteomes" id="UP001055439"/>
    </source>
</evidence>
<proteinExistence type="predicted"/>
<name>A0A9E7HG94_9LILI</name>